<feature type="transmembrane region" description="Helical" evidence="9">
    <location>
        <begin position="398"/>
        <end position="424"/>
    </location>
</feature>
<comment type="catalytic activity">
    <reaction evidence="9">
        <text>diphosphate + H2O + H(+)(in) = 2 phosphate + 2 H(+)(out)</text>
        <dbReference type="Rhea" id="RHEA:13973"/>
        <dbReference type="ChEBI" id="CHEBI:15377"/>
        <dbReference type="ChEBI" id="CHEBI:15378"/>
        <dbReference type="ChEBI" id="CHEBI:33019"/>
        <dbReference type="ChEBI" id="CHEBI:43474"/>
        <dbReference type="EC" id="7.1.3.1"/>
    </reaction>
</comment>
<feature type="site" description="Determinant of potassium independence" evidence="9">
    <location>
        <position position="488"/>
    </location>
</feature>
<feature type="transmembrane region" description="Helical" evidence="9">
    <location>
        <begin position="604"/>
        <end position="624"/>
    </location>
</feature>
<gene>
    <name evidence="9" type="primary">hppA</name>
    <name evidence="10" type="ORF">KCG44_05320</name>
</gene>
<dbReference type="EMBL" id="JAGSPA010000002">
    <property type="protein sequence ID" value="MBV7256201.1"/>
    <property type="molecule type" value="Genomic_DNA"/>
</dbReference>
<evidence type="ECO:0000256" key="7">
    <source>
        <dbReference type="ARBA" id="ARBA00023065"/>
    </source>
</evidence>
<keyword evidence="7 9" id="KW-0406">Ion transport</keyword>
<evidence type="ECO:0000256" key="3">
    <source>
        <dbReference type="ARBA" id="ARBA00022692"/>
    </source>
</evidence>
<dbReference type="Pfam" id="PF03030">
    <property type="entry name" value="H_PPase"/>
    <property type="match status" value="1"/>
</dbReference>
<dbReference type="NCBIfam" id="NF001951">
    <property type="entry name" value="PRK00733.1-2"/>
    <property type="match status" value="1"/>
</dbReference>
<feature type="transmembrane region" description="Helical" evidence="9">
    <location>
        <begin position="630"/>
        <end position="650"/>
    </location>
</feature>
<feature type="transmembrane region" description="Helical" evidence="9">
    <location>
        <begin position="531"/>
        <end position="550"/>
    </location>
</feature>
<comment type="function">
    <text evidence="9">Proton pump that utilizes the energy of pyrophosphate hydrolysis as the driving force for proton movement across the membrane. Generates a proton motive force.</text>
</comment>
<feature type="transmembrane region" description="Helical" evidence="9">
    <location>
        <begin position="51"/>
        <end position="72"/>
    </location>
</feature>
<evidence type="ECO:0000313" key="11">
    <source>
        <dbReference type="Proteomes" id="UP000722336"/>
    </source>
</evidence>
<dbReference type="EC" id="7.1.3.1" evidence="9"/>
<keyword evidence="6 9" id="KW-1133">Transmembrane helix</keyword>
<dbReference type="PANTHER" id="PTHR31998">
    <property type="entry name" value="K(+)-INSENSITIVE PYROPHOSPHATE-ENERGIZED PROTON PUMP"/>
    <property type="match status" value="1"/>
</dbReference>
<feature type="transmembrane region" description="Helical" evidence="9">
    <location>
        <begin position="493"/>
        <end position="511"/>
    </location>
</feature>
<evidence type="ECO:0000256" key="8">
    <source>
        <dbReference type="ARBA" id="ARBA00023136"/>
    </source>
</evidence>
<sequence length="720" mass="73045">MTMVVAALLCGLAAVLYGIITSRSLLAASAGNEKMQEIAGAIQEGARAYLGRQYTAIAIVGVIVAVLVFVFLGMVPAIGFVVGAVLSGITGFIGMNISVKTNVRTAQAASESLQSGLNVAFRAGAVTGMLVAGLALLSIAGLFYVLVTVSGIAPDDRTVIDGLVALAFGASLISIFARLGGGIFTKAADVGADLVGKVEAGIPEDDPRNPAVIADNVGDNVGDCAGMAADLFETYVVTVGATMVLTALQLGTGLSDGMLGNLMSLPLIVGGVCIITSIIGTFFVRLGKSQNIMGALYKGFLVSAILAVPALYFVTQWAIPDLNTDIGVLAGSTGNLTGTDAQAFAATAAFSGMDLFWSMMVGLVVTGLIVWITEYYTSVNYRPVRSIAAASVTGHGTNVIQGLAISLEATALPTLVICAGIIVAYGFAGIIGIAFAATAMLALAGMIVALDAYGPVTDNAGGIAEMAGLDDSVRDKTDALDAVGNTTKAVTKGYAIGSAALAALVLFGAYTEDLKYFGSAIGLEGPVNFSLSNPFVIVGLLLGALLPYLFGAFGMTAVGRAAGEVVKDVRQQFKNDPGIMAGTSRPNYASTVDLVTKAAIKEMIIPSLLPLLAPIVVYFVISAIGTPADGFAAVGALLLGVIVSGLFVAISMTSGGGAWDNAKKYIEDGNHGGKGSEAHKAAVTGDTVGDPYKDTAGPAVNPMIKITNIVAILLLAALAH</sequence>
<feature type="transmembrane region" description="Helical" evidence="9">
    <location>
        <begin position="159"/>
        <end position="177"/>
    </location>
</feature>
<dbReference type="RefSeq" id="WP_218444761.1">
    <property type="nucleotide sequence ID" value="NZ_JAGSPA010000002.1"/>
</dbReference>
<protein>
    <recommendedName>
        <fullName evidence="9">K(+)-insensitive pyrophosphate-energized proton pump</fullName>
        <ecNumber evidence="9">7.1.3.1</ecNumber>
    </recommendedName>
    <alternativeName>
        <fullName evidence="9">Membrane-bound proton-translocating pyrophosphatase</fullName>
    </alternativeName>
    <alternativeName>
        <fullName evidence="9">Pyrophosphate-energized inorganic pyrophosphatase</fullName>
        <shortName evidence="9">H(+)-PPase</shortName>
    </alternativeName>
</protein>
<evidence type="ECO:0000256" key="4">
    <source>
        <dbReference type="ARBA" id="ARBA00022842"/>
    </source>
</evidence>
<dbReference type="NCBIfam" id="NF001960">
    <property type="entry name" value="PRK00733.3-5"/>
    <property type="match status" value="1"/>
</dbReference>
<comment type="caution">
    <text evidence="10">The sequence shown here is derived from an EMBL/GenBank/DDBJ whole genome shotgun (WGS) entry which is preliminary data.</text>
</comment>
<comment type="caution">
    <text evidence="9">Lacks conserved residue(s) required for the propagation of feature annotation.</text>
</comment>
<dbReference type="PIRSF" id="PIRSF001265">
    <property type="entry name" value="H+-PPase"/>
    <property type="match status" value="1"/>
</dbReference>
<evidence type="ECO:0000256" key="9">
    <source>
        <dbReference type="HAMAP-Rule" id="MF_01129"/>
    </source>
</evidence>
<keyword evidence="3 9" id="KW-0812">Transmembrane</keyword>
<keyword evidence="10" id="KW-0378">Hydrolase</keyword>
<feature type="transmembrane region" description="Helical" evidence="9">
    <location>
        <begin position="263"/>
        <end position="284"/>
    </location>
</feature>
<dbReference type="NCBIfam" id="TIGR01104">
    <property type="entry name" value="V_PPase"/>
    <property type="match status" value="1"/>
</dbReference>
<keyword evidence="5 9" id="KW-1278">Translocase</keyword>
<feature type="transmembrane region" description="Helical" evidence="9">
    <location>
        <begin position="430"/>
        <end position="450"/>
    </location>
</feature>
<keyword evidence="11" id="KW-1185">Reference proteome</keyword>
<feature type="transmembrane region" description="Helical" evidence="9">
    <location>
        <begin position="355"/>
        <end position="377"/>
    </location>
</feature>
<feature type="transmembrane region" description="Helical" evidence="9">
    <location>
        <begin position="79"/>
        <end position="99"/>
    </location>
</feature>
<dbReference type="GO" id="GO:0004427">
    <property type="term" value="F:inorganic diphosphate phosphatase activity"/>
    <property type="evidence" value="ECO:0007669"/>
    <property type="project" value="UniProtKB-EC"/>
</dbReference>
<comment type="cofactor">
    <cofactor evidence="9">
        <name>Mg(2+)</name>
        <dbReference type="ChEBI" id="CHEBI:18420"/>
    </cofactor>
</comment>
<evidence type="ECO:0000256" key="6">
    <source>
        <dbReference type="ARBA" id="ARBA00022989"/>
    </source>
</evidence>
<keyword evidence="9" id="KW-0375">Hydrogen ion transport</keyword>
<name>A0ABS6SE60_9SPHN</name>
<dbReference type="HAMAP" id="MF_01129">
    <property type="entry name" value="PPase_energized_pump"/>
    <property type="match status" value="1"/>
</dbReference>
<organism evidence="10 11">
    <name type="scientific">Pacificimonas pallii</name>
    <dbReference type="NCBI Taxonomy" id="2827236"/>
    <lineage>
        <taxon>Bacteria</taxon>
        <taxon>Pseudomonadati</taxon>
        <taxon>Pseudomonadota</taxon>
        <taxon>Alphaproteobacteria</taxon>
        <taxon>Sphingomonadales</taxon>
        <taxon>Sphingosinicellaceae</taxon>
        <taxon>Pacificimonas</taxon>
    </lineage>
</organism>
<evidence type="ECO:0000256" key="1">
    <source>
        <dbReference type="ARBA" id="ARBA00004127"/>
    </source>
</evidence>
<accession>A0ABS6SE60</accession>
<comment type="similarity">
    <text evidence="9">Belongs to the H(+)-translocating pyrophosphatase (TC 3.A.10) family. K(+)-insensitive subfamily.</text>
</comment>
<dbReference type="InterPro" id="IPR004131">
    <property type="entry name" value="PPase-energised_H-pump"/>
</dbReference>
<keyword evidence="9" id="KW-1003">Cell membrane</keyword>
<feature type="transmembrane region" description="Helical" evidence="9">
    <location>
        <begin position="296"/>
        <end position="319"/>
    </location>
</feature>
<keyword evidence="2 9" id="KW-0813">Transport</keyword>
<dbReference type="Proteomes" id="UP000722336">
    <property type="component" value="Unassembled WGS sequence"/>
</dbReference>
<evidence type="ECO:0000313" key="10">
    <source>
        <dbReference type="EMBL" id="MBV7256201.1"/>
    </source>
</evidence>
<evidence type="ECO:0000256" key="2">
    <source>
        <dbReference type="ARBA" id="ARBA00022448"/>
    </source>
</evidence>
<keyword evidence="4 9" id="KW-0460">Magnesium</keyword>
<feature type="transmembrane region" description="Helical" evidence="9">
    <location>
        <begin position="119"/>
        <end position="147"/>
    </location>
</feature>
<comment type="subunit">
    <text evidence="9">Homodimer.</text>
</comment>
<reference evidence="10 11" key="1">
    <citation type="submission" date="2021-04" db="EMBL/GenBank/DDBJ databases">
        <authorList>
            <person name="Pira H."/>
            <person name="Risdian C."/>
            <person name="Wink J."/>
        </authorList>
    </citation>
    <scope>NUCLEOTIDE SEQUENCE [LARGE SCALE GENOMIC DNA]</scope>
    <source>
        <strain evidence="10 11">WHA3</strain>
    </source>
</reference>
<comment type="subcellular location">
    <subcellularLocation>
        <location evidence="9">Cell membrane</location>
        <topology evidence="9">Multi-pass membrane protein</topology>
    </subcellularLocation>
    <subcellularLocation>
        <location evidence="1">Endomembrane system</location>
        <topology evidence="1">Multi-pass membrane protein</topology>
    </subcellularLocation>
</comment>
<proteinExistence type="inferred from homology"/>
<keyword evidence="8 9" id="KW-0472">Membrane</keyword>
<evidence type="ECO:0000256" key="5">
    <source>
        <dbReference type="ARBA" id="ARBA00022967"/>
    </source>
</evidence>